<accession>A0ABX8WVA6</accession>
<dbReference type="InterPro" id="IPR011335">
    <property type="entry name" value="Restrct_endonuc-II-like"/>
</dbReference>
<evidence type="ECO:0000313" key="2">
    <source>
        <dbReference type="EMBL" id="QYX30360.1"/>
    </source>
</evidence>
<evidence type="ECO:0000259" key="1">
    <source>
        <dbReference type="Pfam" id="PF05685"/>
    </source>
</evidence>
<dbReference type="Proteomes" id="UP000826540">
    <property type="component" value="Chromosome"/>
</dbReference>
<name>A0ABX8WVA6_9CYAN</name>
<dbReference type="InterPro" id="IPR008538">
    <property type="entry name" value="Uma2"/>
</dbReference>
<keyword evidence="2" id="KW-0255">Endonuclease</keyword>
<dbReference type="EMBL" id="CP080598">
    <property type="protein sequence ID" value="QYX30360.1"/>
    <property type="molecule type" value="Genomic_DNA"/>
</dbReference>
<dbReference type="Gene3D" id="3.90.1570.10">
    <property type="entry name" value="tt1808, chain A"/>
    <property type="match status" value="1"/>
</dbReference>
<reference evidence="2 3" key="1">
    <citation type="journal article" date="2022" name="J. Am. Chem. Soc.">
        <title>Biosynthesis of Guanitoxin Enables Global Environmental Detection in Freshwater Cyanobacteria.</title>
        <authorList>
            <person name="Lima S.T."/>
            <person name="Fallon T.R."/>
            <person name="Cordoza J.L."/>
            <person name="Chekan J.R."/>
            <person name="Delbaje E."/>
            <person name="Hopiavuori A.R."/>
            <person name="Alvarenga D.O."/>
            <person name="Wood S.M."/>
            <person name="Luhavaya H."/>
            <person name="Baumgartner J.T."/>
            <person name="Dorr F.A."/>
            <person name="Etchegaray A."/>
            <person name="Pinto E."/>
            <person name="McKinnie S.M.K."/>
            <person name="Fiore M.F."/>
            <person name="Moore B.S."/>
        </authorList>
    </citation>
    <scope>NUCLEOTIDE SEQUENCE [LARGE SCALE GENOMIC DNA]</scope>
    <source>
        <strain evidence="2 3">ITEP-024</strain>
    </source>
</reference>
<dbReference type="InterPro" id="IPR012296">
    <property type="entry name" value="Nuclease_put_TT1808"/>
</dbReference>
<dbReference type="PANTHER" id="PTHR34107:SF1">
    <property type="entry name" value="SLL0198 PROTEIN"/>
    <property type="match status" value="1"/>
</dbReference>
<evidence type="ECO:0000313" key="3">
    <source>
        <dbReference type="Proteomes" id="UP000826540"/>
    </source>
</evidence>
<dbReference type="CDD" id="cd06260">
    <property type="entry name" value="DUF820-like"/>
    <property type="match status" value="1"/>
</dbReference>
<keyword evidence="2" id="KW-0378">Hydrolase</keyword>
<dbReference type="PANTHER" id="PTHR34107">
    <property type="entry name" value="SLL0198 PROTEIN-RELATED"/>
    <property type="match status" value="1"/>
</dbReference>
<dbReference type="GO" id="GO:0004519">
    <property type="term" value="F:endonuclease activity"/>
    <property type="evidence" value="ECO:0007669"/>
    <property type="project" value="UniProtKB-KW"/>
</dbReference>
<dbReference type="SUPFAM" id="SSF52980">
    <property type="entry name" value="Restriction endonuclease-like"/>
    <property type="match status" value="1"/>
</dbReference>
<dbReference type="Pfam" id="PF05685">
    <property type="entry name" value="Uma2"/>
    <property type="match status" value="1"/>
</dbReference>
<keyword evidence="2" id="KW-0540">Nuclease</keyword>
<dbReference type="RefSeq" id="WP_220608572.1">
    <property type="nucleotide sequence ID" value="NZ_CP080598.1"/>
</dbReference>
<protein>
    <submittedName>
        <fullName evidence="2">Uma2 family endonuclease</fullName>
    </submittedName>
</protein>
<organism evidence="2 3">
    <name type="scientific">Sphaerospermopsis torques-reginae ITEP-024</name>
    <dbReference type="NCBI Taxonomy" id="984208"/>
    <lineage>
        <taxon>Bacteria</taxon>
        <taxon>Bacillati</taxon>
        <taxon>Cyanobacteriota</taxon>
        <taxon>Cyanophyceae</taxon>
        <taxon>Nostocales</taxon>
        <taxon>Aphanizomenonaceae</taxon>
        <taxon>Sphaerospermopsis</taxon>
        <taxon>Sphaerospermopsis torques-reginae</taxon>
    </lineage>
</organism>
<feature type="domain" description="Putative restriction endonuclease" evidence="1">
    <location>
        <begin position="24"/>
        <end position="190"/>
    </location>
</feature>
<keyword evidence="3" id="KW-1185">Reference proteome</keyword>
<sequence length="199" mass="22479">MTQAAITNVELIQPSANNQTLTDEQFMLLKEDGNLYEYVDGELIIVANSGLEHGYLALTLGYFLTGFVREHKLGITCDSSTAFKMKNGNKRSPDLAFIDKARLQGLKRLPKGFFDGAPDLAVEIISPNNTFEEIHNKLVEYFENGTRLAWVILPDEECVLVYRKPKPSQLLQLEDNLNGEDVIPNFHLPLTELFQELSF</sequence>
<gene>
    <name evidence="2" type="ORF">K2F26_15675</name>
</gene>
<proteinExistence type="predicted"/>